<dbReference type="EMBL" id="JAOYFC010000002">
    <property type="protein sequence ID" value="MCV6824722.1"/>
    <property type="molecule type" value="Genomic_DNA"/>
</dbReference>
<dbReference type="Pfam" id="PF07687">
    <property type="entry name" value="M20_dimer"/>
    <property type="match status" value="1"/>
</dbReference>
<dbReference type="InterPro" id="IPR050072">
    <property type="entry name" value="Peptidase_M20A"/>
</dbReference>
<evidence type="ECO:0000313" key="12">
    <source>
        <dbReference type="Proteomes" id="UP001208041"/>
    </source>
</evidence>
<evidence type="ECO:0000256" key="6">
    <source>
        <dbReference type="ARBA" id="ARBA00022723"/>
    </source>
</evidence>
<comment type="caution">
    <text evidence="11">The sequence shown here is derived from an EMBL/GenBank/DDBJ whole genome shotgun (WGS) entry which is preliminary data.</text>
</comment>
<keyword evidence="12" id="KW-1185">Reference proteome</keyword>
<protein>
    <submittedName>
        <fullName evidence="11">Acetylornithine deacetylase</fullName>
        <ecNumber evidence="11">3.5.1.16</ecNumber>
    </submittedName>
</protein>
<dbReference type="RefSeq" id="WP_263953576.1">
    <property type="nucleotide sequence ID" value="NZ_JAOYFC010000002.1"/>
</dbReference>
<dbReference type="NCBIfam" id="NF005710">
    <property type="entry name" value="PRK07522.1"/>
    <property type="match status" value="1"/>
</dbReference>
<evidence type="ECO:0000256" key="8">
    <source>
        <dbReference type="ARBA" id="ARBA00022833"/>
    </source>
</evidence>
<comment type="similarity">
    <text evidence="2">Belongs to the peptidase M20A family. ArgE subfamily.</text>
</comment>
<dbReference type="PANTHER" id="PTHR43808:SF31">
    <property type="entry name" value="N-ACETYL-L-CITRULLINE DEACETYLASE"/>
    <property type="match status" value="1"/>
</dbReference>
<dbReference type="AlphaFoldDB" id="A0AAE3IYP1"/>
<dbReference type="EC" id="3.5.1.16" evidence="11"/>
<dbReference type="GO" id="GO:0008777">
    <property type="term" value="F:acetylornithine deacetylase activity"/>
    <property type="evidence" value="ECO:0007669"/>
    <property type="project" value="UniProtKB-EC"/>
</dbReference>
<dbReference type="InterPro" id="IPR010169">
    <property type="entry name" value="AcOrn-deacetyl"/>
</dbReference>
<dbReference type="CDD" id="cd03894">
    <property type="entry name" value="M20_ArgE"/>
    <property type="match status" value="1"/>
</dbReference>
<keyword evidence="8" id="KW-0862">Zinc</keyword>
<evidence type="ECO:0000256" key="5">
    <source>
        <dbReference type="ARBA" id="ARBA00022605"/>
    </source>
</evidence>
<dbReference type="InterPro" id="IPR011650">
    <property type="entry name" value="Peptidase_M20_dimer"/>
</dbReference>
<evidence type="ECO:0000313" key="11">
    <source>
        <dbReference type="EMBL" id="MCV6824722.1"/>
    </source>
</evidence>
<dbReference type="InterPro" id="IPR002933">
    <property type="entry name" value="Peptidase_M20"/>
</dbReference>
<keyword evidence="5" id="KW-0028">Amino-acid biosynthesis</keyword>
<dbReference type="SUPFAM" id="SSF55031">
    <property type="entry name" value="Bacterial exopeptidase dimerisation domain"/>
    <property type="match status" value="1"/>
</dbReference>
<keyword evidence="7 11" id="KW-0378">Hydrolase</keyword>
<dbReference type="Gene3D" id="3.40.630.10">
    <property type="entry name" value="Zn peptidases"/>
    <property type="match status" value="1"/>
</dbReference>
<evidence type="ECO:0000259" key="10">
    <source>
        <dbReference type="Pfam" id="PF07687"/>
    </source>
</evidence>
<evidence type="ECO:0000256" key="7">
    <source>
        <dbReference type="ARBA" id="ARBA00022801"/>
    </source>
</evidence>
<organism evidence="11 12">
    <name type="scientific">Halocynthiibacter halioticoli</name>
    <dbReference type="NCBI Taxonomy" id="2986804"/>
    <lineage>
        <taxon>Bacteria</taxon>
        <taxon>Pseudomonadati</taxon>
        <taxon>Pseudomonadota</taxon>
        <taxon>Alphaproteobacteria</taxon>
        <taxon>Rhodobacterales</taxon>
        <taxon>Paracoccaceae</taxon>
        <taxon>Halocynthiibacter</taxon>
    </lineage>
</organism>
<evidence type="ECO:0000256" key="1">
    <source>
        <dbReference type="ARBA" id="ARBA00001947"/>
    </source>
</evidence>
<name>A0AAE3IYP1_9RHOB</name>
<keyword evidence="9" id="KW-0170">Cobalt</keyword>
<evidence type="ECO:0000256" key="4">
    <source>
        <dbReference type="ARBA" id="ARBA00022571"/>
    </source>
</evidence>
<sequence length="387" mass="41573">MGEPLSTREILGKLVSFNTVSSESNLPLIEWIEGYLESFGVKSFRVYDETGQKASLFANVGPEVEGGVVLSGHTDVVPVVGQAWESDPFEMVEKDGRLYGRGTADMKGFDALALWAVPHILKSGVKRPIQLAFSYDEEVGCFGAPPMIEAMKALPPASAAIIGEPSMMKVVTGHKGSVGFQVSVRGFEVHSSLLHTGVSAIMYGTELIQWAHEQNALSAKATPNPLAADFVPPYTTLHIGRISGGTAHNITAKECHFDLSFRVVPGESLADWEAKLRAKAEEISDRMQAIHPDTGIDISQGYAVPPLAPETEGQSEQLLRHLTGDNATNVVAYATEAGQFQAGGYSAAVCGPGDIAQAHQPNEYLEISQLEAGEAFMLRLIQHLTQD</sequence>
<keyword evidence="6" id="KW-0479">Metal-binding</keyword>
<evidence type="ECO:0000256" key="2">
    <source>
        <dbReference type="ARBA" id="ARBA00005691"/>
    </source>
</evidence>
<evidence type="ECO:0000256" key="3">
    <source>
        <dbReference type="ARBA" id="ARBA00022490"/>
    </source>
</evidence>
<dbReference type="GO" id="GO:0046872">
    <property type="term" value="F:metal ion binding"/>
    <property type="evidence" value="ECO:0007669"/>
    <property type="project" value="UniProtKB-KW"/>
</dbReference>
<keyword evidence="3" id="KW-0963">Cytoplasm</keyword>
<proteinExistence type="inferred from homology"/>
<keyword evidence="4" id="KW-0055">Arginine biosynthesis</keyword>
<evidence type="ECO:0000256" key="9">
    <source>
        <dbReference type="ARBA" id="ARBA00023285"/>
    </source>
</evidence>
<comment type="cofactor">
    <cofactor evidence="1">
        <name>Zn(2+)</name>
        <dbReference type="ChEBI" id="CHEBI:29105"/>
    </cofactor>
</comment>
<dbReference type="Gene3D" id="3.30.70.360">
    <property type="match status" value="1"/>
</dbReference>
<gene>
    <name evidence="11" type="primary">argE</name>
    <name evidence="11" type="ORF">OH136_09155</name>
</gene>
<reference evidence="11" key="1">
    <citation type="submission" date="2022-10" db="EMBL/GenBank/DDBJ databases">
        <authorList>
            <person name="Yue Y."/>
        </authorList>
    </citation>
    <scope>NUCLEOTIDE SEQUENCE</scope>
    <source>
        <strain evidence="11">Z654</strain>
    </source>
</reference>
<dbReference type="PROSITE" id="PS00759">
    <property type="entry name" value="ARGE_DAPE_CPG2_2"/>
    <property type="match status" value="1"/>
</dbReference>
<dbReference type="InterPro" id="IPR001261">
    <property type="entry name" value="ArgE/DapE_CS"/>
</dbReference>
<dbReference type="GO" id="GO:0006526">
    <property type="term" value="P:L-arginine biosynthetic process"/>
    <property type="evidence" value="ECO:0007669"/>
    <property type="project" value="UniProtKB-KW"/>
</dbReference>
<dbReference type="Pfam" id="PF01546">
    <property type="entry name" value="Peptidase_M20"/>
    <property type="match status" value="1"/>
</dbReference>
<dbReference type="Proteomes" id="UP001208041">
    <property type="component" value="Unassembled WGS sequence"/>
</dbReference>
<dbReference type="InterPro" id="IPR036264">
    <property type="entry name" value="Bact_exopeptidase_dim_dom"/>
</dbReference>
<accession>A0AAE3IYP1</accession>
<dbReference type="NCBIfam" id="TIGR01892">
    <property type="entry name" value="AcOrn-deacetyl"/>
    <property type="match status" value="1"/>
</dbReference>
<dbReference type="PANTHER" id="PTHR43808">
    <property type="entry name" value="ACETYLORNITHINE DEACETYLASE"/>
    <property type="match status" value="1"/>
</dbReference>
<feature type="domain" description="Peptidase M20 dimerisation" evidence="10">
    <location>
        <begin position="172"/>
        <end position="284"/>
    </location>
</feature>
<dbReference type="SUPFAM" id="SSF53187">
    <property type="entry name" value="Zn-dependent exopeptidases"/>
    <property type="match status" value="1"/>
</dbReference>